<gene>
    <name evidence="4" type="ORF">UFOVP861_29</name>
</gene>
<feature type="region of interest" description="Disordered" evidence="2">
    <location>
        <begin position="117"/>
        <end position="149"/>
    </location>
</feature>
<protein>
    <recommendedName>
        <fullName evidence="3">ART-PolyVal-like domain-containing protein</fullName>
    </recommendedName>
</protein>
<feature type="compositionally biased region" description="Basic and acidic residues" evidence="2">
    <location>
        <begin position="135"/>
        <end position="149"/>
    </location>
</feature>
<feature type="compositionally biased region" description="Low complexity" evidence="2">
    <location>
        <begin position="1915"/>
        <end position="1930"/>
    </location>
</feature>
<feature type="region of interest" description="Disordered" evidence="2">
    <location>
        <begin position="286"/>
        <end position="313"/>
    </location>
</feature>
<dbReference type="InterPro" id="IPR029063">
    <property type="entry name" value="SAM-dependent_MTases_sf"/>
</dbReference>
<evidence type="ECO:0000313" key="4">
    <source>
        <dbReference type="EMBL" id="CAB4167532.1"/>
    </source>
</evidence>
<feature type="region of interest" description="Disordered" evidence="2">
    <location>
        <begin position="1366"/>
        <end position="1478"/>
    </location>
</feature>
<keyword evidence="1" id="KW-0175">Coiled coil</keyword>
<feature type="region of interest" description="Disordered" evidence="2">
    <location>
        <begin position="403"/>
        <end position="434"/>
    </location>
</feature>
<feature type="compositionally biased region" description="Polar residues" evidence="2">
    <location>
        <begin position="1426"/>
        <end position="1440"/>
    </location>
</feature>
<feature type="region of interest" description="Disordered" evidence="2">
    <location>
        <begin position="1915"/>
        <end position="2005"/>
    </location>
</feature>
<reference evidence="4" key="1">
    <citation type="submission" date="2020-04" db="EMBL/GenBank/DDBJ databases">
        <authorList>
            <person name="Chiriac C."/>
            <person name="Salcher M."/>
            <person name="Ghai R."/>
            <person name="Kavagutti S V."/>
        </authorList>
    </citation>
    <scope>NUCLEOTIDE SEQUENCE</scope>
</reference>
<feature type="region of interest" description="Disordered" evidence="2">
    <location>
        <begin position="1"/>
        <end position="55"/>
    </location>
</feature>
<feature type="coiled-coil region" evidence="1">
    <location>
        <begin position="4980"/>
        <end position="5031"/>
    </location>
</feature>
<feature type="compositionally biased region" description="Polar residues" evidence="2">
    <location>
        <begin position="1406"/>
        <end position="1418"/>
    </location>
</feature>
<proteinExistence type="predicted"/>
<feature type="compositionally biased region" description="Basic and acidic residues" evidence="2">
    <location>
        <begin position="1457"/>
        <end position="1478"/>
    </location>
</feature>
<evidence type="ECO:0000256" key="1">
    <source>
        <dbReference type="SAM" id="Coils"/>
    </source>
</evidence>
<feature type="compositionally biased region" description="Low complexity" evidence="2">
    <location>
        <begin position="1944"/>
        <end position="1953"/>
    </location>
</feature>
<feature type="compositionally biased region" description="Polar residues" evidence="2">
    <location>
        <begin position="1931"/>
        <end position="1942"/>
    </location>
</feature>
<dbReference type="Gene3D" id="3.40.50.150">
    <property type="entry name" value="Vaccinia Virus protein VP39"/>
    <property type="match status" value="1"/>
</dbReference>
<dbReference type="InterPro" id="IPR021710">
    <property type="entry name" value="DUF3293"/>
</dbReference>
<dbReference type="Pfam" id="PF18760">
    <property type="entry name" value="ART-PolyVal"/>
    <property type="match status" value="1"/>
</dbReference>
<feature type="region of interest" description="Disordered" evidence="2">
    <location>
        <begin position="192"/>
        <end position="217"/>
    </location>
</feature>
<feature type="compositionally biased region" description="Polar residues" evidence="2">
    <location>
        <begin position="1963"/>
        <end position="1972"/>
    </location>
</feature>
<organism evidence="4">
    <name type="scientific">uncultured Caudovirales phage</name>
    <dbReference type="NCBI Taxonomy" id="2100421"/>
    <lineage>
        <taxon>Viruses</taxon>
        <taxon>Duplodnaviria</taxon>
        <taxon>Heunggongvirae</taxon>
        <taxon>Uroviricota</taxon>
        <taxon>Caudoviricetes</taxon>
        <taxon>Peduoviridae</taxon>
        <taxon>Maltschvirus</taxon>
        <taxon>Maltschvirus maltsch</taxon>
    </lineage>
</organism>
<evidence type="ECO:0000256" key="2">
    <source>
        <dbReference type="SAM" id="MobiDB-lite"/>
    </source>
</evidence>
<name>A0A6J5P8Z9_9CAUD</name>
<dbReference type="EMBL" id="LR796810">
    <property type="protein sequence ID" value="CAB4167532.1"/>
    <property type="molecule type" value="Genomic_DNA"/>
</dbReference>
<dbReference type="Pfam" id="PF11697">
    <property type="entry name" value="DUF3293"/>
    <property type="match status" value="1"/>
</dbReference>
<evidence type="ECO:0000259" key="3">
    <source>
        <dbReference type="Pfam" id="PF18760"/>
    </source>
</evidence>
<dbReference type="InterPro" id="IPR049522">
    <property type="entry name" value="ART-PolyVal_dom"/>
</dbReference>
<feature type="region of interest" description="Disordered" evidence="2">
    <location>
        <begin position="3671"/>
        <end position="3725"/>
    </location>
</feature>
<feature type="compositionally biased region" description="Basic and acidic residues" evidence="2">
    <location>
        <begin position="1981"/>
        <end position="1991"/>
    </location>
</feature>
<feature type="region of interest" description="Disordered" evidence="2">
    <location>
        <begin position="68"/>
        <end position="93"/>
    </location>
</feature>
<accession>A0A6J5P8Z9</accession>
<feature type="compositionally biased region" description="Basic and acidic residues" evidence="2">
    <location>
        <begin position="1366"/>
        <end position="1393"/>
    </location>
</feature>
<feature type="domain" description="ART-PolyVal-like" evidence="3">
    <location>
        <begin position="3775"/>
        <end position="3904"/>
    </location>
</feature>
<feature type="compositionally biased region" description="Basic and acidic residues" evidence="2">
    <location>
        <begin position="405"/>
        <end position="415"/>
    </location>
</feature>
<feature type="region of interest" description="Disordered" evidence="2">
    <location>
        <begin position="1542"/>
        <end position="1572"/>
    </location>
</feature>
<sequence length="5910" mass="649434">MDTTSSGLGPAARAEREAYLSGRTSDPEEQSNEGVSKSEIIAPTRVTHFRGPDGNLIKIKAPSGDGYLLKHSGQKHPVDPKTGDPVLISEDGTTSSIYDKAPTIKKDGVIYSAPPGYRQKAIGKDPDWNPNAPSTKEEQKAQATKAKEDAKNAKAVIDDNLARVTNIVSQIDADNQLKTIATKKDEAIAKEAEDEASKAVTESSAKLKALQSDKDSGAVDQLAVDAASADLEAKKQVAKKLSANASAISARGIEEDFKRATQKVVMGQNLEQVKLMTTSRRAALTMPSATKTAPDAEKPAPKPSTPVSALPATGPVKQAEAVVKAPDIKNLSQPQSGFNSPFPHITGDKKEGGSVFDTPELPELNLPSYGEARHGNIKPAFFHVAKNTTNTHFIEDGTDAPADEWGFKDQGENKTTRRTPAQKAADDATPASWLTPEATAAREAAKATGTDLIHTDETLKVTLPELGKDDKKGGVWVDGQQVGNVVHNDLGLPEVILSQKAGGMTASPSYRSQNPFSGVPEYAEPSAQQIEQVKEAADKNPNGQDQAMVSSTIDKTWKSRRMEEDEFSALVENWKGAGEYERRKLMSAGVLKEMDKEMPDARLLYKQGVISLQQARTLDQAVYGRNPILPAPDASYEAWKAGDTDAAKRLREYEAAPAADVTDRMLVAARDELFTEWRNEYRNRHSDQPDFDPHAFNAAADKISGGQSTLAQRFWSGVSETGSNVTGSMLGMATTVGAAGRTIGFILNQAAEDAGVFEEGTVKKEFLGDPLDKADIANAKSKMMAGEKLTKEDLIILWQDEFAMGRKAAPNVLQAVFTPETLKLTVETGIQQAKNLFSGLWMGRDSDPRKTNITGPVAPGMVAGGGFGGGGMRGFQTEAEKKAAVDKYMSERMLPGSPVGYTVDALIDAIEDENLTKGTIDQFAELLKSKAGSMHKITEGETESLAALKKLNPKLTDAEIKAHYDNQKSGKLSYYDIRNKQAPVAQLMVAYHETRDPAIAMLLREAFYQTPEGQENVAKAARYASVNGTIKNSDAYAVLDMSARGISVNPGEFMVEAAGDIVGYGLLKGLTSSQVVLRAAGKSAKLAKNVGRAANSANKIIDSVMKGMDELGTIAKQAGTVPGSTVRNAAVQTVKGLGVGTVTEGMEGVGSGLLNEARSTEKIWDDAVQEGMGGLFASFIGGSAAIVSSIFDAAKQKDAIRKGELGFVNFWNKQNPQTPIELDDVRGIMSFINPSERQQHDKDVMELGQKYFAEKDLGVPTPQTEAAFIEAIGRRNRAIQLAYEAHTELGGVGDQKMKDFIAASMKVLTGQPLTQRDQLAMEATDASGAPLAVKDGSEVTWTKEGLAQVAQATPGLRQTYFPRDVEQQEADRAAKKAQAEAQAKADAEAKAKQDSAPSPTPGAEATNPNGETGNSSGGKSEGDGSIPSSGSAPTVPSSGTIEEDQKTAAETVTSVEARTKGDFDARTKAHQKRAESAKRVLASLKPGDVVVDEEFGDMVVQSVGKDGKLVFVEGLDAPLDYTMFIAGRATDKSGKVIDIAPATIRRKKQNSTAGGPGSTPASGTTRTEADFANPDENYRIVTGDAAFEDIVNSGLVRTNADEKKGTGGTLQDKIGNRPTAFPSFAKGAAAMHYARQNPNHYIITTTDPSLQPSKSGRHSKGKTMFPTDAAGNHQTSLDAKNVDVWKHVGEGKYELVYSKGQVVTPQSKAKTEAAPAPTQSALAHPVFNGISDKAKARESNLNSRGVQTVTVTNDKEAADFIGAALKNKGRSALVTIKDGKPVVVFISDNIAKIKKTPESREALVNEEMHHAAALLVMKENQELLNKAEREAEGINGESFYKGYSKLSARAKVIEAMAAYANGRWTPKARSSIRKIVDLIVSSIVRTGVSLADARPAAIVALKNLSESATEVLDTTVDGATTTTSPTQTPTNENVPTTQAGNPTGTGQTDSTTTDDVKPDEQQPAPNTGSESGPESGPADEQVERPAPESKKAAPQWTIRTTRGRTLTIPADQAKDKQEAINALAQQTERGEMLMTQTLTQPDESGSDKTVVQQVYEVIANLIKGKHKDDAKFYASLGTMIAVALKKHMPTLEASFDKIVVLDTEVDGGGMYVQGNTLYIAPRTFIKSLAALPAKDMQEFVDRGFFHEYLHTVIDTVMTPAEAGKFWRGLTEQAQDEFRAAYSQGKTDVIGSDSQWGNEYLRAYLENRHGKGISEEMFLNTKFFRSAVDLIKRIIARLTNIMESISDEADKEWMAEKISEINAAFVTSQQNITSGDVDAQRAAKVAKARAKPIGSSSLVKAHVNDNFGSMLKEIGVDLVPSFSSVSAHYVVSEGGKRRGGYIEYNPMTMAEWSPGQIIDAMREEMIHALEDKALIAEMMKQGHKMTDKYIQSGQYHIDFFDGIYGMMTPEQIKYVKSIYTSHGNRKYVIGSEFRRMVMQKEHYNGLTEQAMAGNKTPAKRNAALEAIASLFSAAVSTLKKMMFKNTQAGKQAKKVYDVAIADLRRIDPRGEANDLSSTIQPMAAPASGSPGVQDVRNQFLRTNTPIKSKLNEEISKEIADYHDSAPAGIDQATRDSYNAFNRETREQYEALVKAGYRIEPWEGKGAPYKDSAEMVDDVRNNKRLFYFKTSDGLGDNAAQEAEAYPPLEQSGIVINGKPIIYNDLFRAVHDIFGHGSNGRSFSTHGEFQAFQDHAAMYSKEAMPALALETLAYNAWFNAGKHLRREDGSLPAQGDKDFVPLSKRGYAPRKTYLFPQSLIDKAIGSRSEVTQSKDLRGDGRSFAKFFASVTQGAEDKFKPAGNYVPAIDLDPSSKAFQIARYRFRGNFDDHIATSIPGYDEVQAVVGSAIVKTFGDSGADMLDIGSSEGALNKAITGLSKGKIKTLAIDPNTSMAQTFKSKGSVEGAEFDLSAFGSKEDAGKTAWTEDDGTEVKFFDPKGRKFDVVHEAMVFQFISNARNAQVMRVKELMKPEGIAIFEQKFGDRKDVFDANESKKDLDWKSRHYTVEQLKQKRDAVLNSGGDQVEGMTALQVAHWEMEDVLRSNFKHVTQFWSSGNFRGYVASDSADTLSKFTSNLQSTDSEFATQATPRTVQPMAGPMSDPATLSDFDTAEGIKEIINKPGWAIFTAENPNKKRESDLRNAILNRGLMKDLDSDTMDYRQVDGHYGYPEKPFIVIDQGMSVQKAAALARKYGQESVLTTEGIVYPDGSYNPAQDVTIFDKKPDDNYTIVKTPTGNIIFSVNMDWDNKIQPMAAPASQTAPALAEIDRVLDLKKKMPSVITSRLEGGKVRTIAQIYRKLIKTSIRPGGNVNNAGDRMLEVLNRASFEFPKFASWYESRLKMAMNIFTQLDPDLVKPDNRAALLITLAVSSNGADVNTQTVDAWEVYKHWKKSGKLAGATKRGSTRAEAVEEHLALADKMSEHLGGFSNLGDFLNKTGTVKELRNELRKMHLWDKKEILGITTGELIDEIVPFSLIFGPKLGSFFNNMSGDFSTITMDRWFMRTIGRMMGTQLVRVDKGTLTKAWSRLNAALAEYDGDLFTIAGIPQKADLLTVETLGKHFQKKENRENLSPKDDAIRLAVNGLFKIADGFTLAEAPKNGTHRRWIRKVMINAIEKYNRTAKIPLVPAEAQALLWYYEKIVHQQHGSRQKDDAPDYGSAANRLYIKERGLPSSLYEDSDGIKPRSGGGRSAAFSGNQSVGTTQGSGDGTSRGDVAEMQPMAGPNSDPASIARDAEYLAAVNAGDMEKAQRMVDEAAKAAGFMTKAYHKTWETFIEFIHGGNLREERSWKGSNGNTRTLVGQSGKGFFFSLDKDNTPAYHNQKKTGEKILNVYLKYINPLVFDKDTKEWAIEVFGDGNKEFPRIITNEAYDLVKQDYDSIELHNEGYNNESKPDEVIVLDPSQIKSADPVTRDESGNVIPLSKRFNKESNNIQYMAAPSSGITNESDAEFVESAVAEWQKVQEKARLASIEKNTIWSAWNQALKDAGPWYNKEKSPERTDKLEAVDSARSAMDKNEELVMARHEPIKGVYLRFGKLPEGGRSTNGYTGHKENGISVYNVRWEGGRWTIVDDGSGGATQESIIDDANRSILLVTGDDIDQGSDEEPVLSNIRVLKELNPNEIVPANWDAESWDEHHARGWTNQYMSAPRQNNIVEPGFYSYLQNVISVQLPDTLATKPGKTVKGRPIAERTITGKDGKVLKVIRAGQEPDKVYPAQTVASQVKEIMEKADVTSEEIKWSGIIPWLFTKESVTKEEVLDYLKTEGSTRFVERRLTERSRSFRDYMDIINDRMSLAGNHSKFEEDKKFIEERLDTWMSKGDPESIKYLQMITDLDIDEINPPGDSEIGYPQEKLRTIGGRNYREVIVTTSGQSEVTLKKGLEIRQMDSGRWNIWDSSTKGDGPGWVLAVGKETRDAIVGYARSDDMLAAENQQQFASGHYPEVPNYIAHMRVQDFNDGLIIDELQSDREKETRKKGLLEEQVAADKRRVEIENKGTSATPEEKKEWAEIMSKHNGKLSGVPDAPFRRSSQWSMQLFKRALRDAVADGKEWIGWTSGEVQNKRYGLENRLSEVKMTKAFGGRDGRYYLTAYDHNFKRVIDTIIKPEELPNKIGNELAQKMNAMEWTTGKVEQSNGAVTEETFKKLKGLDIKVGGKGMTDLYDKIVPTEVNEYLKQWGVKAETSEISSTSGLTYNHRLNILNVSNFSIKNNINGTGKFGVWDFNLRRLVLDGVGEDGGNPISFDTKKDAEDWIVNGDREKIKIPIWKVKITPEMRESIKEKGQPLFMAGPRHESPDAAESFLEQMMGELPSEAELEALRQMALSQKPGEKTIGDPDKANISKNEKIRVEYEVSQQIRSGDVSPEKVQDWIDQGRRMARNEDDVMNQVMSSYFEGGGFDSPELVFASAIVTARKFRRALQSGDPAQMREAHAMAYADGAGRSQTARAMRAMADPHKSPHERNMEYIAKLITTPSIRERIEIAAAPSPFAKQKQIAKLKAKLEEVKALLAESEKSRVRGKTHDDLIKQTKALSEEIKTQSEEKDRKTLIEEYTEARHKSVMDALAAQGISEEDIFVTPEERVNSHDSVPVREAMGMHPQEHQDAIRYIMRGYSHADVAVMTGLPRDVINTIHQDFRQKSLRGTIAKWVKRGNTLFDTIQSGIKYITGQSMAAPMPYNTAINNKLINAEVEIERQLNVLCPTAKQVNSGKMIVEIVDTKKNGQQVTIKVPYSPTDFRATYRVARAISISQSSAYDKMYEYWIMNLLSGPETNVVNVIGNILSSGIHILAQKPLETLWNIIFQDPNSAQMGEWKHIMRGIMPGIRDAFAMAALAFDSEADPIGHRYMDEPLEMTFDKAGQLDKVGRYRGPSIAGAKGRIFRLPGRSLMMVDSFMKALMGNIEVGAQAYRLGKQAQKAGLIGNSSADIESFIKAEVSTPGSKSWELAIDVATELAFQSETWMSAVARAFAQPNLGADQYQKKALDAAAAGNIKKMHDMRRAANAMMFIEHAMRFIFPFVRTPTNILRIGIRKSPIGAISLAAHVMTAFGKGATNIKNKKRFWANQDRATIVTLMAEQTQAWLTFATVFSMTEGDDDDDDKKLIIVGGRPSGTTSPGSRNEAYRNYGGTYMIIYRHNNGKETRVPFGRYDPIATVLGTTVDSIIEIKRMHKMRSLGLDGGSAMNATTNIIGSLMSQTEDKSFFQGYSNMVKTVDSLRRAGDAPSDLAYGFLKQIISGVVPNLLRQPLRNADPLVRDSKDKAELLYSALPLGIWAGPVVDYYGREVEKGGSPVSRIFIRAGNKATTREPAEEWITEWNNLHPDDKFQPTDLRANDYWVYGPKGERRMITDNSVKTTFEKAVGQEILRMHNNYVSGLKKSTSGKIISGKDNNVDLKNKLTNLASEAKKAVRTRFLKSPFASARNTID</sequence>